<evidence type="ECO:0000256" key="3">
    <source>
        <dbReference type="ARBA" id="ARBA00022827"/>
    </source>
</evidence>
<dbReference type="InterPro" id="IPR010960">
    <property type="entry name" value="Flavocytochrome_c"/>
</dbReference>
<dbReference type="SMART" id="SM01117">
    <property type="entry name" value="Cyt-b5"/>
    <property type="match status" value="1"/>
</dbReference>
<dbReference type="NCBIfam" id="TIGR01813">
    <property type="entry name" value="flavo_cyto_c"/>
    <property type="match status" value="1"/>
</dbReference>
<dbReference type="InterPro" id="IPR003953">
    <property type="entry name" value="FAD-dep_OxRdtase_2_FAD-bd"/>
</dbReference>
<reference evidence="8" key="2">
    <citation type="submission" date="2021-04" db="EMBL/GenBank/DDBJ databases">
        <authorList>
            <person name="Podell S."/>
        </authorList>
    </citation>
    <scope>NUCLEOTIDE SEQUENCE</scope>
    <source>
        <strain evidence="8">Hildebrandi</strain>
    </source>
</reference>
<dbReference type="InterPro" id="IPR001199">
    <property type="entry name" value="Cyt_B5-like_heme/steroid-bd"/>
</dbReference>
<feature type="signal peptide" evidence="6">
    <location>
        <begin position="1"/>
        <end position="26"/>
    </location>
</feature>
<evidence type="ECO:0000256" key="2">
    <source>
        <dbReference type="ARBA" id="ARBA00022630"/>
    </source>
</evidence>
<comment type="caution">
    <text evidence="8">The sequence shown here is derived from an EMBL/GenBank/DDBJ whole genome shotgun (WGS) entry which is preliminary data.</text>
</comment>
<keyword evidence="9" id="KW-1185">Reference proteome</keyword>
<name>A0A9K3Q5D4_9STRA</name>
<feature type="region of interest" description="Disordered" evidence="5">
    <location>
        <begin position="114"/>
        <end position="142"/>
    </location>
</feature>
<evidence type="ECO:0000259" key="7">
    <source>
        <dbReference type="PROSITE" id="PS50255"/>
    </source>
</evidence>
<dbReference type="GO" id="GO:0005783">
    <property type="term" value="C:endoplasmic reticulum"/>
    <property type="evidence" value="ECO:0007669"/>
    <property type="project" value="InterPro"/>
</dbReference>
<dbReference type="Pfam" id="PF00890">
    <property type="entry name" value="FAD_binding_2"/>
    <property type="match status" value="1"/>
</dbReference>
<dbReference type="PANTHER" id="PTHR43400:SF1">
    <property type="entry name" value="FUMARATE REDUCTASE"/>
    <property type="match status" value="1"/>
</dbReference>
<dbReference type="GO" id="GO:0016972">
    <property type="term" value="F:thiol oxidase activity"/>
    <property type="evidence" value="ECO:0007669"/>
    <property type="project" value="InterPro"/>
</dbReference>
<keyword evidence="6" id="KW-0732">Signal</keyword>
<dbReference type="Pfam" id="PF04137">
    <property type="entry name" value="ERO1"/>
    <property type="match status" value="1"/>
</dbReference>
<evidence type="ECO:0000256" key="5">
    <source>
        <dbReference type="SAM" id="MobiDB-lite"/>
    </source>
</evidence>
<dbReference type="AlphaFoldDB" id="A0A9K3Q5D4"/>
<accession>A0A9K3Q5D4</accession>
<dbReference type="PROSITE" id="PS50255">
    <property type="entry name" value="CYTOCHROME_B5_2"/>
    <property type="match status" value="1"/>
</dbReference>
<dbReference type="PANTHER" id="PTHR43400">
    <property type="entry name" value="FUMARATE REDUCTASE"/>
    <property type="match status" value="1"/>
</dbReference>
<sequence>MRRQLLAISLWTAMPLLMFLSHNADFSGMTVQAQGQTWSPSPTHLLTPESVLMEFNLPTGEEIADTLCTMDDLERANDMQLHVIFNELTSTNFFQHFVVDLEHKCPLSLWNGGKKNSKEADGGMEATTADVSPEEEEDEYHCDGGADELDDDAEPLCGVEAGTDSHMMFLGGMNGEESNISPMGSNVLQSLSKTGFSSKQERDTFAWNQQTDIIVQEDQTPCDTEKEESGAFKVPDSFWMDMCSKINEGDGTKLVNLALNPERNTYYNGTHIWKAIYEENCITTEESCLEERVLYRLLSGMHTSTTLSIAENYYPPSKRHNRTDYEPNPQYFMKKFQHHPDHIRNLHFSYVVMLRAIKKASEYLYNYEISSGNVLEDEASSILLKRLLGTSIMRSCSNVFSAFDESVMFQEDDNLVLQQSFKGVFHNISSILDCVQCQQCKLHGKLTMLGYGTALKILFVKSPENLVLEANEVVALINTAARLSESLVQVRELTTLYWQQERNRVAELEAATEASTSAVDSSLSSHSFDSLDLLDMTIGLIASLRRDGLISLDREKELIEMALSRHPELLILAKHYHRDPQRFVELSKSLGLLGADTLPIMPPDAVVVGSGLAGLAASLNILDRGGTVVIIEKEHLLGGNSNKASSGINGCCPHNDTYNDSVESFRNDTVRSAGDVADLDLIDVLVGKSEEAVLWLMNRANVDLSLLAQLGGHSHKRTHRPSNGMAGAEIIYHLQKTVRSFEETGRVKILVDTRVTKLLTNESGDQVVGVRCENAKDGSVQEIMSDNVILATGGFASDRSSGSYLDVYRPELMSFPATAGSFSTGDGITLATTLGAATRDMEKVQLHPTGWVDPSDPTNPTKILAAELMRGVGGILIDDSGQRFCNELGTRAYVTEQMLKHDEDYAKTGTWNRTASVPTFHLVLSSSAAADAKKHVDLYSHKGLLTRIEGLDALAQFMGIDKNTVSTTLQEYQSAANAGVDSFGKTSFRGVPAEDLDNELFFVGKVTPVLHYCMGGIKIDIEGSVIREDGTPIEGLHAAGEVTGGVHGRNRLGGNSLLECTVFGTIVGQKVPIKEKGPYRIAVGNEKSKAAIPTKDSSKELVGITKEELSTHNTEDDLWVAIHGTVYDFTEFAHEHPAGFDSIFDLAGTDGTEAFDAVHNLGMLEDFEQDKRGILKA</sequence>
<proteinExistence type="predicted"/>
<dbReference type="GO" id="GO:0015035">
    <property type="term" value="F:protein-disulfide reductase activity"/>
    <property type="evidence" value="ECO:0007669"/>
    <property type="project" value="InterPro"/>
</dbReference>
<gene>
    <name evidence="8" type="ORF">IV203_019500</name>
</gene>
<dbReference type="GO" id="GO:0010181">
    <property type="term" value="F:FMN binding"/>
    <property type="evidence" value="ECO:0007669"/>
    <property type="project" value="InterPro"/>
</dbReference>
<dbReference type="OrthoDB" id="10252157at2759"/>
<evidence type="ECO:0000256" key="4">
    <source>
        <dbReference type="ARBA" id="ARBA00023002"/>
    </source>
</evidence>
<dbReference type="Pfam" id="PF00173">
    <property type="entry name" value="Cyt-b5"/>
    <property type="match status" value="1"/>
</dbReference>
<dbReference type="Proteomes" id="UP000693970">
    <property type="component" value="Unassembled WGS sequence"/>
</dbReference>
<organism evidence="8 9">
    <name type="scientific">Nitzschia inconspicua</name>
    <dbReference type="NCBI Taxonomy" id="303405"/>
    <lineage>
        <taxon>Eukaryota</taxon>
        <taxon>Sar</taxon>
        <taxon>Stramenopiles</taxon>
        <taxon>Ochrophyta</taxon>
        <taxon>Bacillariophyta</taxon>
        <taxon>Bacillariophyceae</taxon>
        <taxon>Bacillariophycidae</taxon>
        <taxon>Bacillariales</taxon>
        <taxon>Bacillariaceae</taxon>
        <taxon>Nitzschia</taxon>
    </lineage>
</organism>
<evidence type="ECO:0000256" key="1">
    <source>
        <dbReference type="ARBA" id="ARBA00001974"/>
    </source>
</evidence>
<keyword evidence="4" id="KW-0560">Oxidoreductase</keyword>
<evidence type="ECO:0000256" key="6">
    <source>
        <dbReference type="SAM" id="SignalP"/>
    </source>
</evidence>
<protein>
    <submittedName>
        <fullName evidence="8">FAD binding domain containing protein</fullName>
    </submittedName>
</protein>
<feature type="domain" description="Cytochrome b5 heme-binding" evidence="7">
    <location>
        <begin position="1104"/>
        <end position="1176"/>
    </location>
</feature>
<keyword evidence="2" id="KW-0285">Flavoprotein</keyword>
<evidence type="ECO:0000313" key="9">
    <source>
        <dbReference type="Proteomes" id="UP000693970"/>
    </source>
</evidence>
<comment type="cofactor">
    <cofactor evidence="1">
        <name>FAD</name>
        <dbReference type="ChEBI" id="CHEBI:57692"/>
    </cofactor>
</comment>
<reference evidence="8" key="1">
    <citation type="journal article" date="2021" name="Sci. Rep.">
        <title>Diploid genomic architecture of Nitzschia inconspicua, an elite biomass production diatom.</title>
        <authorList>
            <person name="Oliver A."/>
            <person name="Podell S."/>
            <person name="Pinowska A."/>
            <person name="Traller J.C."/>
            <person name="Smith S.R."/>
            <person name="McClure R."/>
            <person name="Beliaev A."/>
            <person name="Bohutskyi P."/>
            <person name="Hill E.A."/>
            <person name="Rabines A."/>
            <person name="Zheng H."/>
            <person name="Allen L.Z."/>
            <person name="Kuo A."/>
            <person name="Grigoriev I.V."/>
            <person name="Allen A.E."/>
            <person name="Hazlebeck D."/>
            <person name="Allen E.E."/>
        </authorList>
    </citation>
    <scope>NUCLEOTIDE SEQUENCE</scope>
    <source>
        <strain evidence="8">Hildebrandi</strain>
    </source>
</reference>
<dbReference type="GO" id="GO:0034975">
    <property type="term" value="P:protein folding in endoplasmic reticulum"/>
    <property type="evidence" value="ECO:0007669"/>
    <property type="project" value="InterPro"/>
</dbReference>
<dbReference type="InterPro" id="IPR050315">
    <property type="entry name" value="FAD-oxidoreductase_2"/>
</dbReference>
<dbReference type="EMBL" id="JAGRRH010000004">
    <property type="protein sequence ID" value="KAG7370930.1"/>
    <property type="molecule type" value="Genomic_DNA"/>
</dbReference>
<dbReference type="InterPro" id="IPR007266">
    <property type="entry name" value="Ero1"/>
</dbReference>
<keyword evidence="3" id="KW-0274">FAD</keyword>
<evidence type="ECO:0000313" key="8">
    <source>
        <dbReference type="EMBL" id="KAG7370930.1"/>
    </source>
</evidence>
<feature type="chain" id="PRO_5039926668" evidence="6">
    <location>
        <begin position="27"/>
        <end position="1177"/>
    </location>
</feature>
<feature type="compositionally biased region" description="Acidic residues" evidence="5">
    <location>
        <begin position="132"/>
        <end position="142"/>
    </location>
</feature>
<dbReference type="GO" id="GO:0071949">
    <property type="term" value="F:FAD binding"/>
    <property type="evidence" value="ECO:0007669"/>
    <property type="project" value="InterPro"/>
</dbReference>